<dbReference type="Gene3D" id="3.90.220.20">
    <property type="entry name" value="DNA methylase specificity domains"/>
    <property type="match status" value="2"/>
</dbReference>
<evidence type="ECO:0000313" key="6">
    <source>
        <dbReference type="EMBL" id="NHM04855.1"/>
    </source>
</evidence>
<proteinExistence type="inferred from homology"/>
<comment type="caution">
    <text evidence="6">The sequence shown here is derived from an EMBL/GenBank/DDBJ whole genome shotgun (WGS) entry which is preliminary data.</text>
</comment>
<evidence type="ECO:0000313" key="7">
    <source>
        <dbReference type="Proteomes" id="UP000761423"/>
    </source>
</evidence>
<comment type="similarity">
    <text evidence="1">Belongs to the type-I restriction system S methylase family.</text>
</comment>
<dbReference type="EMBL" id="JAAJBV010000006">
    <property type="protein sequence ID" value="NHM04855.1"/>
    <property type="molecule type" value="Genomic_DNA"/>
</dbReference>
<dbReference type="InterPro" id="IPR051212">
    <property type="entry name" value="Type-I_RE_S_subunit"/>
</dbReference>
<dbReference type="PANTHER" id="PTHR43140">
    <property type="entry name" value="TYPE-1 RESTRICTION ENZYME ECOKI SPECIFICITY PROTEIN"/>
    <property type="match status" value="1"/>
</dbReference>
<organism evidence="6 7">
    <name type="scientific">Flavobacterium celericrescens</name>
    <dbReference type="NCBI Taxonomy" id="2709780"/>
    <lineage>
        <taxon>Bacteria</taxon>
        <taxon>Pseudomonadati</taxon>
        <taxon>Bacteroidota</taxon>
        <taxon>Flavobacteriia</taxon>
        <taxon>Flavobacteriales</taxon>
        <taxon>Flavobacteriaceae</taxon>
        <taxon>Flavobacterium</taxon>
    </lineage>
</organism>
<evidence type="ECO:0000256" key="4">
    <source>
        <dbReference type="SAM" id="Coils"/>
    </source>
</evidence>
<evidence type="ECO:0000256" key="2">
    <source>
        <dbReference type="ARBA" id="ARBA00022747"/>
    </source>
</evidence>
<evidence type="ECO:0000256" key="1">
    <source>
        <dbReference type="ARBA" id="ARBA00010923"/>
    </source>
</evidence>
<keyword evidence="4" id="KW-0175">Coiled coil</keyword>
<dbReference type="InterPro" id="IPR000055">
    <property type="entry name" value="Restrct_endonuc_typeI_TRD"/>
</dbReference>
<dbReference type="RefSeq" id="WP_166236891.1">
    <property type="nucleotide sequence ID" value="NZ_JAAJBV010000006.1"/>
</dbReference>
<evidence type="ECO:0000259" key="5">
    <source>
        <dbReference type="Pfam" id="PF01420"/>
    </source>
</evidence>
<keyword evidence="7" id="KW-1185">Reference proteome</keyword>
<keyword evidence="2" id="KW-0680">Restriction system</keyword>
<keyword evidence="3" id="KW-0238">DNA-binding</keyword>
<feature type="coiled-coil region" evidence="4">
    <location>
        <begin position="362"/>
        <end position="393"/>
    </location>
</feature>
<feature type="domain" description="Type I restriction modification DNA specificity" evidence="5">
    <location>
        <begin position="6"/>
        <end position="188"/>
    </location>
</feature>
<gene>
    <name evidence="6" type="ORF">G4L40_09095</name>
</gene>
<dbReference type="Proteomes" id="UP000761423">
    <property type="component" value="Unassembled WGS sequence"/>
</dbReference>
<evidence type="ECO:0000256" key="3">
    <source>
        <dbReference type="ARBA" id="ARBA00023125"/>
    </source>
</evidence>
<dbReference type="Pfam" id="PF01420">
    <property type="entry name" value="Methylase_S"/>
    <property type="match status" value="2"/>
</dbReference>
<reference evidence="6 7" key="1">
    <citation type="submission" date="2020-02" db="EMBL/GenBank/DDBJ databases">
        <authorList>
            <person name="Chen W.-M."/>
        </authorList>
    </citation>
    <scope>NUCLEOTIDE SEQUENCE [LARGE SCALE GENOMIC DNA]</scope>
    <source>
        <strain evidence="6 7">TWA-26</strain>
    </source>
</reference>
<accession>A0ABX0IHR1</accession>
<name>A0ABX0IHR1_9FLAO</name>
<dbReference type="CDD" id="cd17283">
    <property type="entry name" value="RMtype1_S_Hpy180ORF7835P_TRD2-CR2_like"/>
    <property type="match status" value="1"/>
</dbReference>
<dbReference type="SUPFAM" id="SSF116734">
    <property type="entry name" value="DNA methylase specificity domain"/>
    <property type="match status" value="2"/>
</dbReference>
<dbReference type="InterPro" id="IPR044946">
    <property type="entry name" value="Restrct_endonuc_typeI_TRD_sf"/>
</dbReference>
<protein>
    <recommendedName>
        <fullName evidence="5">Type I restriction modification DNA specificity domain-containing protein</fullName>
    </recommendedName>
</protein>
<feature type="domain" description="Type I restriction modification DNA specificity" evidence="5">
    <location>
        <begin position="204"/>
        <end position="381"/>
    </location>
</feature>
<sequence>MKNNLPKGWDLKKLKDVVHIERGGSPRPIDNYITQNSEGINWIKISDATASDKYIYKTKEKITKAGLHKTRMVYEGDFILSNSMSFGKPYIMKTTGCIHDGWLLLRDTKKVEIDKEYLYYLLTSPIVSKQFNILASGTTVRNLNIGLVSSVNIPLPNLNEQKQIVAILENTFSKLDQASLLLKQNIEKIKQLNESALNKIFENKNYKSICLKNLIEKSENINPKINIKEKFTYIDITAIDKNIQKITNPNSFVGKDAPSRAKKGIKKGDIVFATTRPNLKNIAIVEEDYPNAVASTGFCVLRPNSSIIRNYLFYFLITDNIQDKIKPFIRGAQYPAISDKDLLNCEMPLPSLQEQQRIVSYLDQLTENNNKLLQHYQNKLEALQRLKNSVLESAFKGEFKKEQKAKTFNLAFYQMQLIGLSIEANKYDNIPQGEMAIAKDMYLLDRLFQVPTKMNFANHNLGPFAPEIKKGITNKTHFDKKNFPNSQATYVVTKNEEELFKTVSADLKSQVFNGISELNRKLFSKISPYKRAEAKELFATVLKCIEDTQSTDLPTIREAMKNWKIKIGQFKTKFDKFPEPNTQLVIKFIVKENWHLKVLK</sequence>
<dbReference type="PANTHER" id="PTHR43140:SF1">
    <property type="entry name" value="TYPE I RESTRICTION ENZYME ECOKI SPECIFICITY SUBUNIT"/>
    <property type="match status" value="1"/>
</dbReference>